<dbReference type="InterPro" id="IPR036034">
    <property type="entry name" value="PDZ_sf"/>
</dbReference>
<keyword evidence="5" id="KW-1185">Reference proteome</keyword>
<organism evidence="4 5">
    <name type="scientific">Fictibacillus marinisediminis</name>
    <dbReference type="NCBI Taxonomy" id="2878389"/>
    <lineage>
        <taxon>Bacteria</taxon>
        <taxon>Bacillati</taxon>
        <taxon>Bacillota</taxon>
        <taxon>Bacilli</taxon>
        <taxon>Bacillales</taxon>
        <taxon>Fictibacillaceae</taxon>
        <taxon>Fictibacillus</taxon>
    </lineage>
</organism>
<dbReference type="InterPro" id="IPR001478">
    <property type="entry name" value="PDZ"/>
</dbReference>
<proteinExistence type="inferred from homology"/>
<dbReference type="InterPro" id="IPR041489">
    <property type="entry name" value="PDZ_6"/>
</dbReference>
<protein>
    <submittedName>
        <fullName evidence="4">PDZ domain-containing protein</fullName>
    </submittedName>
</protein>
<evidence type="ECO:0000256" key="2">
    <source>
        <dbReference type="SAM" id="MobiDB-lite"/>
    </source>
</evidence>
<dbReference type="Pfam" id="PF17820">
    <property type="entry name" value="PDZ_6"/>
    <property type="match status" value="1"/>
</dbReference>
<reference evidence="4" key="1">
    <citation type="submission" date="2021-09" db="EMBL/GenBank/DDBJ databases">
        <title>Genome analysis of Fictibacillus sp. KIGAM418 isolated from marine sediment.</title>
        <authorList>
            <person name="Seo M.-J."/>
            <person name="Cho E.-S."/>
            <person name="Hwang C.Y."/>
        </authorList>
    </citation>
    <scope>NUCLEOTIDE SEQUENCE</scope>
    <source>
        <strain evidence="4">KIGAM418</strain>
    </source>
</reference>
<dbReference type="EMBL" id="JAIWJX010000004">
    <property type="protein sequence ID" value="MCK6259455.1"/>
    <property type="molecule type" value="Genomic_DNA"/>
</dbReference>
<comment type="caution">
    <text evidence="4">The sequence shown here is derived from an EMBL/GenBank/DDBJ whole genome shotgun (WGS) entry which is preliminary data.</text>
</comment>
<comment type="similarity">
    <text evidence="1">Belongs to the AHA1 family.</text>
</comment>
<dbReference type="CDD" id="cd07814">
    <property type="entry name" value="SRPBCC_CalC_Aha1-like"/>
    <property type="match status" value="1"/>
</dbReference>
<dbReference type="SUPFAM" id="SSF50156">
    <property type="entry name" value="PDZ domain-like"/>
    <property type="match status" value="1"/>
</dbReference>
<dbReference type="PROSITE" id="PS50106">
    <property type="entry name" value="PDZ"/>
    <property type="match status" value="1"/>
</dbReference>
<evidence type="ECO:0000313" key="5">
    <source>
        <dbReference type="Proteomes" id="UP001139011"/>
    </source>
</evidence>
<sequence>MNKQSYFQIETYLEAPIEQVWWSVSTPEGMNTFLTYKSESSGDASSPKVGDRFFLNYGDIENEQIVLEYVENQAFKVFDSYKSISPDGSVQEFKVVTRTTLEQLDETFVKLTLSVNGFSIDTFGQWFKECMKFGWQRSMMSLKSVLELGMDLRTPLFSYPRLGILNCTINEEQRVSTGCQAEGNYLLEVFPNSPASQAGLKNGDVLLSIGDKETRNYEEFVKTISSYGDKLDNVPIKYFREGQVRTAVVNFSLEEMFTGLVNTENETFSDIKEKREMLAKQRSSSDSLWTGKGGTHHEHH</sequence>
<dbReference type="AlphaFoldDB" id="A0A9X1XIA2"/>
<evidence type="ECO:0000259" key="3">
    <source>
        <dbReference type="PROSITE" id="PS50106"/>
    </source>
</evidence>
<dbReference type="Pfam" id="PF08327">
    <property type="entry name" value="AHSA1"/>
    <property type="match status" value="1"/>
</dbReference>
<evidence type="ECO:0000256" key="1">
    <source>
        <dbReference type="ARBA" id="ARBA00006817"/>
    </source>
</evidence>
<dbReference type="SUPFAM" id="SSF55961">
    <property type="entry name" value="Bet v1-like"/>
    <property type="match status" value="1"/>
</dbReference>
<feature type="region of interest" description="Disordered" evidence="2">
    <location>
        <begin position="278"/>
        <end position="300"/>
    </location>
</feature>
<gene>
    <name evidence="4" type="ORF">LCY76_23060</name>
</gene>
<dbReference type="Gene3D" id="3.30.530.20">
    <property type="match status" value="1"/>
</dbReference>
<accession>A0A9X1XIA2</accession>
<dbReference type="InterPro" id="IPR023393">
    <property type="entry name" value="START-like_dom_sf"/>
</dbReference>
<dbReference type="InterPro" id="IPR013538">
    <property type="entry name" value="ASHA1/2-like_C"/>
</dbReference>
<feature type="domain" description="PDZ" evidence="3">
    <location>
        <begin position="166"/>
        <end position="231"/>
    </location>
</feature>
<dbReference type="RefSeq" id="WP_248254823.1">
    <property type="nucleotide sequence ID" value="NZ_JAIWJX010000004.1"/>
</dbReference>
<dbReference type="Gene3D" id="2.30.42.10">
    <property type="match status" value="1"/>
</dbReference>
<name>A0A9X1XIA2_9BACL</name>
<dbReference type="Proteomes" id="UP001139011">
    <property type="component" value="Unassembled WGS sequence"/>
</dbReference>
<evidence type="ECO:0000313" key="4">
    <source>
        <dbReference type="EMBL" id="MCK6259455.1"/>
    </source>
</evidence>